<evidence type="ECO:0000256" key="8">
    <source>
        <dbReference type="ARBA" id="ARBA00033331"/>
    </source>
</evidence>
<dbReference type="PROSITE" id="PS51733">
    <property type="entry name" value="BPL_LPL_CATALYTIC"/>
    <property type="match status" value="1"/>
</dbReference>
<dbReference type="CDD" id="cd16444">
    <property type="entry name" value="LipB"/>
    <property type="match status" value="1"/>
</dbReference>
<dbReference type="PANTHER" id="PTHR10993:SF7">
    <property type="entry name" value="LIPOYLTRANSFERASE 2, MITOCHONDRIAL-RELATED"/>
    <property type="match status" value="1"/>
</dbReference>
<keyword evidence="11" id="KW-1185">Reference proteome</keyword>
<comment type="similarity">
    <text evidence="3">Belongs to the LipB family.</text>
</comment>
<keyword evidence="6" id="KW-0012">Acyltransferase</keyword>
<dbReference type="InterPro" id="IPR045864">
    <property type="entry name" value="aa-tRNA-synth_II/BPL/LPL"/>
</dbReference>
<evidence type="ECO:0000259" key="9">
    <source>
        <dbReference type="PROSITE" id="PS51733"/>
    </source>
</evidence>
<dbReference type="EMBL" id="CAJGYM010000178">
    <property type="protein sequence ID" value="CAD6199492.1"/>
    <property type="molecule type" value="Genomic_DNA"/>
</dbReference>
<dbReference type="GO" id="GO:0033819">
    <property type="term" value="F:lipoyl(octanoyl) transferase activity"/>
    <property type="evidence" value="ECO:0007669"/>
    <property type="project" value="UniProtKB-EC"/>
</dbReference>
<dbReference type="GO" id="GO:0009249">
    <property type="term" value="P:protein lipoylation"/>
    <property type="evidence" value="ECO:0007669"/>
    <property type="project" value="InterPro"/>
</dbReference>
<comment type="subcellular location">
    <subcellularLocation>
        <location evidence="1">Mitochondrion</location>
    </subcellularLocation>
</comment>
<dbReference type="FunFam" id="3.30.930.10:FF:000035">
    <property type="entry name" value="Putative lipoyltransferase 2, mitochondrial"/>
    <property type="match status" value="1"/>
</dbReference>
<evidence type="ECO:0000256" key="3">
    <source>
        <dbReference type="ARBA" id="ARBA00007907"/>
    </source>
</evidence>
<dbReference type="PROSITE" id="PS01313">
    <property type="entry name" value="LIPB"/>
    <property type="match status" value="1"/>
</dbReference>
<dbReference type="HAMAP" id="MF_00013">
    <property type="entry name" value="LipB"/>
    <property type="match status" value="1"/>
</dbReference>
<evidence type="ECO:0000256" key="4">
    <source>
        <dbReference type="ARBA" id="ARBA00012334"/>
    </source>
</evidence>
<sequence>MLKSLAIASRRFASSGSGDLPRKVVLCPSGSIAAVHPPQEFPYEHTRPIELEEVDKKESRLSAEAKAQTRIPREPENSELKEIFYTTKHEWFSRTREERLRKSHKGTFSNNFLLTLEHKPVYTVGIRSKQYTEEEEQRLKSLGADFYRTSRGGLITFHGPGQLVLYPICDLRRIATKPLGVRNFVEKLEQTIIDCATKSFGISNVGRTRHTGVWVDENRKLAALGIAVSHGISYHGLAINCSTDLSWFDNIVGCGIENVSTTSISNELNRDVSVQEVLPRMIDSFSDNFQCNIVRD</sequence>
<dbReference type="NCBIfam" id="NF010925">
    <property type="entry name" value="PRK14345.1"/>
    <property type="match status" value="1"/>
</dbReference>
<dbReference type="PANTHER" id="PTHR10993">
    <property type="entry name" value="OCTANOYLTRANSFERASE"/>
    <property type="match status" value="1"/>
</dbReference>
<evidence type="ECO:0000256" key="2">
    <source>
        <dbReference type="ARBA" id="ARBA00004821"/>
    </source>
</evidence>
<dbReference type="EC" id="2.3.1.181" evidence="4"/>
<dbReference type="InterPro" id="IPR004143">
    <property type="entry name" value="BPL_LPL_catalytic"/>
</dbReference>
<evidence type="ECO:0000256" key="7">
    <source>
        <dbReference type="ARBA" id="ARBA00030797"/>
    </source>
</evidence>
<dbReference type="SUPFAM" id="SSF55681">
    <property type="entry name" value="Class II aaRS and biotin synthetases"/>
    <property type="match status" value="1"/>
</dbReference>
<accession>A0A8S1HVV1</accession>
<dbReference type="GO" id="GO:0005739">
    <property type="term" value="C:mitochondrion"/>
    <property type="evidence" value="ECO:0007669"/>
    <property type="project" value="UniProtKB-SubCell"/>
</dbReference>
<dbReference type="Pfam" id="PF21948">
    <property type="entry name" value="LplA-B_cat"/>
    <property type="match status" value="1"/>
</dbReference>
<feature type="domain" description="BPL/LPL catalytic" evidence="9">
    <location>
        <begin position="107"/>
        <end position="293"/>
    </location>
</feature>
<protein>
    <recommendedName>
        <fullName evidence="4">lipoyl(octanoyl) transferase</fullName>
        <ecNumber evidence="4">2.3.1.181</ecNumber>
    </recommendedName>
    <alternativeName>
        <fullName evidence="7">Lipoate-protein ligase B</fullName>
    </alternativeName>
    <alternativeName>
        <fullName evidence="8">Lipoyl/octanoyl transferase</fullName>
    </alternativeName>
</protein>
<evidence type="ECO:0000313" key="10">
    <source>
        <dbReference type="EMBL" id="CAD6199492.1"/>
    </source>
</evidence>
<comment type="caution">
    <text evidence="10">The sequence shown here is derived from an EMBL/GenBank/DDBJ whole genome shotgun (WGS) entry which is preliminary data.</text>
</comment>
<name>A0A8S1HVV1_9PELO</name>
<organism evidence="10 11">
    <name type="scientific">Caenorhabditis auriculariae</name>
    <dbReference type="NCBI Taxonomy" id="2777116"/>
    <lineage>
        <taxon>Eukaryota</taxon>
        <taxon>Metazoa</taxon>
        <taxon>Ecdysozoa</taxon>
        <taxon>Nematoda</taxon>
        <taxon>Chromadorea</taxon>
        <taxon>Rhabditida</taxon>
        <taxon>Rhabditina</taxon>
        <taxon>Rhabditomorpha</taxon>
        <taxon>Rhabditoidea</taxon>
        <taxon>Rhabditidae</taxon>
        <taxon>Peloderinae</taxon>
        <taxon>Caenorhabditis</taxon>
    </lineage>
</organism>
<gene>
    <name evidence="10" type="ORF">CAUJ_LOCUS15394</name>
</gene>
<evidence type="ECO:0000256" key="1">
    <source>
        <dbReference type="ARBA" id="ARBA00004173"/>
    </source>
</evidence>
<dbReference type="InterPro" id="IPR020605">
    <property type="entry name" value="Octanoyltransferase_CS"/>
</dbReference>
<keyword evidence="5" id="KW-0808">Transferase</keyword>
<reference evidence="10" key="1">
    <citation type="submission" date="2020-10" db="EMBL/GenBank/DDBJ databases">
        <authorList>
            <person name="Kikuchi T."/>
        </authorList>
    </citation>
    <scope>NUCLEOTIDE SEQUENCE</scope>
    <source>
        <strain evidence="10">NKZ352</strain>
    </source>
</reference>
<evidence type="ECO:0000256" key="6">
    <source>
        <dbReference type="ARBA" id="ARBA00023315"/>
    </source>
</evidence>
<evidence type="ECO:0000256" key="5">
    <source>
        <dbReference type="ARBA" id="ARBA00022679"/>
    </source>
</evidence>
<dbReference type="Gene3D" id="3.30.930.10">
    <property type="entry name" value="Bira Bifunctional Protein, Domain 2"/>
    <property type="match status" value="1"/>
</dbReference>
<proteinExistence type="inferred from homology"/>
<dbReference type="InterPro" id="IPR000544">
    <property type="entry name" value="Octanoyltransferase"/>
</dbReference>
<evidence type="ECO:0000313" key="11">
    <source>
        <dbReference type="Proteomes" id="UP000835052"/>
    </source>
</evidence>
<dbReference type="NCBIfam" id="TIGR00214">
    <property type="entry name" value="lipB"/>
    <property type="match status" value="1"/>
</dbReference>
<dbReference type="Proteomes" id="UP000835052">
    <property type="component" value="Unassembled WGS sequence"/>
</dbReference>
<dbReference type="OrthoDB" id="19908at2759"/>
<comment type="pathway">
    <text evidence="2">Protein modification; protein lipoylation via endogenous pathway; protein N(6)-(lipoyl)lysine from octanoyl-[acyl-carrier-protein]: step 1/2.</text>
</comment>
<dbReference type="AlphaFoldDB" id="A0A8S1HVV1"/>